<dbReference type="EMBL" id="JAHVHU010000007">
    <property type="protein sequence ID" value="MBY5958159.1"/>
    <property type="molecule type" value="Genomic_DNA"/>
</dbReference>
<keyword evidence="1" id="KW-0675">Receptor</keyword>
<accession>A0A953HN44</accession>
<comment type="caution">
    <text evidence="1">The sequence shown here is derived from an EMBL/GenBank/DDBJ whole genome shotgun (WGS) entry which is preliminary data.</text>
</comment>
<evidence type="ECO:0000313" key="1">
    <source>
        <dbReference type="EMBL" id="MBY5958159.1"/>
    </source>
</evidence>
<keyword evidence="2" id="KW-1185">Reference proteome</keyword>
<name>A0A953HN44_9BACT</name>
<sequence>MPETPKIDTDQKALEINLNDRIYGTFAEIGAGQEVARYFFKVGAAAGTIVKTMSAYDKVFSDNIYGAESSGRYVCESRLYKMLNHEYNLLWDRLKEDRGSKTFFAFADTIQSINYQKSNFGQGWLGLRFQLTPGGEYNELVLHARMRDNDAQLQAAAIGILGVNMLYAAYYHFDDPETFVRSLHDHLHDRLSIDMIRLRGPEFEDWDNRILSMYLVKNHLTEVAMFDQNGQSVHASEFLYKNSLMVVRGNFRPPTLVTEDVFERSFKKFQNEHDVDEKRSIIMAELTLENITENGRIDTEDFKARADLLNAMGQMVIVSDCSEHQKLINYLSDYKIHQLGIVIGIREFRDLIVDKYDTYQDGDLLVAFGQLFTRNIKVYVYPALNDDLTEIMTLDTLRLPEGIHFLYRFLIDQELIVEVKDYNADKLSIIPHGVYKMIKSGESGWESYIPEDLVHLIKEKQLFYGESENDNYG</sequence>
<reference evidence="1" key="1">
    <citation type="submission" date="2021-06" db="EMBL/GenBank/DDBJ databases">
        <title>44 bacteria genomes isolated from Dapeng, Shenzhen.</title>
        <authorList>
            <person name="Zheng W."/>
            <person name="Yu S."/>
            <person name="Huang Y."/>
        </authorList>
    </citation>
    <scope>NUCLEOTIDE SEQUENCE</scope>
    <source>
        <strain evidence="1">DP5N28-2</strain>
    </source>
</reference>
<dbReference type="AlphaFoldDB" id="A0A953HN44"/>
<gene>
    <name evidence="1" type="ORF">KUV50_08465</name>
</gene>
<dbReference type="RefSeq" id="WP_222579690.1">
    <property type="nucleotide sequence ID" value="NZ_JAHVHU010000007.1"/>
</dbReference>
<evidence type="ECO:0000313" key="2">
    <source>
        <dbReference type="Proteomes" id="UP000753961"/>
    </source>
</evidence>
<organism evidence="1 2">
    <name type="scientific">Membranihabitans marinus</name>
    <dbReference type="NCBI Taxonomy" id="1227546"/>
    <lineage>
        <taxon>Bacteria</taxon>
        <taxon>Pseudomonadati</taxon>
        <taxon>Bacteroidota</taxon>
        <taxon>Saprospiria</taxon>
        <taxon>Saprospirales</taxon>
        <taxon>Saprospiraceae</taxon>
        <taxon>Membranihabitans</taxon>
    </lineage>
</organism>
<dbReference type="Proteomes" id="UP000753961">
    <property type="component" value="Unassembled WGS sequence"/>
</dbReference>
<proteinExistence type="predicted"/>
<protein>
    <submittedName>
        <fullName evidence="1">TonB-dependent receptor</fullName>
    </submittedName>
</protein>